<evidence type="ECO:0000313" key="19">
    <source>
        <dbReference type="Proteomes" id="UP000809273"/>
    </source>
</evidence>
<dbReference type="GO" id="GO:0071555">
    <property type="term" value="P:cell wall organization"/>
    <property type="evidence" value="ECO:0007669"/>
    <property type="project" value="UniProtKB-KW"/>
</dbReference>
<evidence type="ECO:0000256" key="10">
    <source>
        <dbReference type="ARBA" id="ARBA00022842"/>
    </source>
</evidence>
<comment type="catalytic activity">
    <reaction evidence="15">
        <text>alpha-D-glucosamine 1-phosphate + acetyl-CoA = N-acetyl-alpha-D-glucosamine 1-phosphate + CoA + H(+)</text>
        <dbReference type="Rhea" id="RHEA:13725"/>
        <dbReference type="ChEBI" id="CHEBI:15378"/>
        <dbReference type="ChEBI" id="CHEBI:57287"/>
        <dbReference type="ChEBI" id="CHEBI:57288"/>
        <dbReference type="ChEBI" id="CHEBI:57776"/>
        <dbReference type="ChEBI" id="CHEBI:58516"/>
        <dbReference type="EC" id="2.3.1.157"/>
    </reaction>
</comment>
<comment type="similarity">
    <text evidence="3">In the C-terminal section; belongs to the transferase hexapeptide repeat family.</text>
</comment>
<keyword evidence="13" id="KW-0012">Acyltransferase</keyword>
<evidence type="ECO:0000256" key="13">
    <source>
        <dbReference type="ARBA" id="ARBA00023315"/>
    </source>
</evidence>
<dbReference type="EMBL" id="JAFGIX010000007">
    <property type="protein sequence ID" value="MBN1571843.1"/>
    <property type="molecule type" value="Genomic_DNA"/>
</dbReference>
<comment type="caution">
    <text evidence="18">The sequence shown here is derived from an EMBL/GenBank/DDBJ whole genome shotgun (WGS) entry which is preliminary data.</text>
</comment>
<evidence type="ECO:0000256" key="7">
    <source>
        <dbReference type="ARBA" id="ARBA00022695"/>
    </source>
</evidence>
<keyword evidence="7" id="KW-0548">Nucleotidyltransferase</keyword>
<evidence type="ECO:0000256" key="12">
    <source>
        <dbReference type="ARBA" id="ARBA00022984"/>
    </source>
</evidence>
<evidence type="ECO:0000256" key="1">
    <source>
        <dbReference type="ARBA" id="ARBA00001946"/>
    </source>
</evidence>
<dbReference type="PROSITE" id="PS00101">
    <property type="entry name" value="HEXAPEP_TRANSFERASES"/>
    <property type="match status" value="1"/>
</dbReference>
<dbReference type="InterPro" id="IPR018357">
    <property type="entry name" value="Hexapep_transf_CS"/>
</dbReference>
<gene>
    <name evidence="18" type="ORF">JW984_01465</name>
</gene>
<evidence type="ECO:0000256" key="11">
    <source>
        <dbReference type="ARBA" id="ARBA00022960"/>
    </source>
</evidence>
<evidence type="ECO:0000256" key="2">
    <source>
        <dbReference type="ARBA" id="ARBA00004496"/>
    </source>
</evidence>
<sequence length="272" mass="29380">MDRKGRDCRKMEEKDRLKVSDNEAFRSVKDKEGFARSYRDERERVVNKLMEAGVVVIDPSVTYVDDSAVVGEGTVLYPNTYIEGNTTIGRGCVIDPNVKIVNSRLGDGVKVLMSTLIIESRVGDGVTIGPFAHLRPGAELGDGSKIGNFVEVKKSRIGRGSKANHLSYIGDAEIGEGVNVGAGMITCNYDGVNKHKTEIGDNVFIGSDVQLVAPVRLGKNALIGAGSTITKDVPEDALAVTRARQTNLPGKGFLKFKEKLNLKSDQKAKKGK</sequence>
<evidence type="ECO:0008006" key="20">
    <source>
        <dbReference type="Google" id="ProtNLM"/>
    </source>
</evidence>
<keyword evidence="8" id="KW-0479">Metal-binding</keyword>
<dbReference type="PANTHER" id="PTHR43584">
    <property type="entry name" value="NUCLEOTIDYL TRANSFERASE"/>
    <property type="match status" value="1"/>
</dbReference>
<dbReference type="GO" id="GO:0009252">
    <property type="term" value="P:peptidoglycan biosynthetic process"/>
    <property type="evidence" value="ECO:0007669"/>
    <property type="project" value="UniProtKB-KW"/>
</dbReference>
<keyword evidence="10" id="KW-0460">Magnesium</keyword>
<dbReference type="Pfam" id="PF00132">
    <property type="entry name" value="Hexapep"/>
    <property type="match status" value="3"/>
</dbReference>
<evidence type="ECO:0000256" key="6">
    <source>
        <dbReference type="ARBA" id="ARBA00022679"/>
    </source>
</evidence>
<dbReference type="AlphaFoldDB" id="A0A9D8KCW0"/>
<evidence type="ECO:0000256" key="14">
    <source>
        <dbReference type="ARBA" id="ARBA00023316"/>
    </source>
</evidence>
<dbReference type="CDD" id="cd03353">
    <property type="entry name" value="LbH_GlmU_C"/>
    <property type="match status" value="1"/>
</dbReference>
<dbReference type="InterPro" id="IPR050065">
    <property type="entry name" value="GlmU-like"/>
</dbReference>
<name>A0A9D8KCW0_9DELT</name>
<evidence type="ECO:0000256" key="5">
    <source>
        <dbReference type="ARBA" id="ARBA00022490"/>
    </source>
</evidence>
<evidence type="ECO:0000256" key="16">
    <source>
        <dbReference type="ARBA" id="ARBA00048493"/>
    </source>
</evidence>
<accession>A0A9D8KCW0</accession>
<keyword evidence="5" id="KW-0963">Cytoplasm</keyword>
<evidence type="ECO:0000256" key="8">
    <source>
        <dbReference type="ARBA" id="ARBA00022723"/>
    </source>
</evidence>
<reference evidence="18" key="1">
    <citation type="journal article" date="2021" name="Environ. Microbiol.">
        <title>Genomic characterization of three novel Desulfobacterota classes expand the metabolic and phylogenetic diversity of the phylum.</title>
        <authorList>
            <person name="Murphy C.L."/>
            <person name="Biggerstaff J."/>
            <person name="Eichhorn A."/>
            <person name="Ewing E."/>
            <person name="Shahan R."/>
            <person name="Soriano D."/>
            <person name="Stewart S."/>
            <person name="VanMol K."/>
            <person name="Walker R."/>
            <person name="Walters P."/>
            <person name="Elshahed M.S."/>
            <person name="Youssef N.H."/>
        </authorList>
    </citation>
    <scope>NUCLEOTIDE SEQUENCE</scope>
    <source>
        <strain evidence="18">Zod_Metabat.24</strain>
    </source>
</reference>
<evidence type="ECO:0000256" key="4">
    <source>
        <dbReference type="ARBA" id="ARBA00007947"/>
    </source>
</evidence>
<dbReference type="GO" id="GO:0003977">
    <property type="term" value="F:UDP-N-acetylglucosamine diphosphorylase activity"/>
    <property type="evidence" value="ECO:0007669"/>
    <property type="project" value="UniProtKB-EC"/>
</dbReference>
<dbReference type="InterPro" id="IPR001451">
    <property type="entry name" value="Hexapep"/>
</dbReference>
<dbReference type="GO" id="GO:0006048">
    <property type="term" value="P:UDP-N-acetylglucosamine biosynthetic process"/>
    <property type="evidence" value="ECO:0007669"/>
    <property type="project" value="InterPro"/>
</dbReference>
<protein>
    <recommendedName>
        <fullName evidence="20">UDP-N-acetylglucosamine diphosphorylase/glucosamine-1-phosphate N-acetyltransferase</fullName>
    </recommendedName>
</protein>
<dbReference type="Gene3D" id="2.160.10.10">
    <property type="entry name" value="Hexapeptide repeat proteins"/>
    <property type="match status" value="1"/>
</dbReference>
<comment type="similarity">
    <text evidence="4">In the N-terminal section; belongs to the N-acetylglucosamine-1-phosphate uridyltransferase family.</text>
</comment>
<evidence type="ECO:0000256" key="15">
    <source>
        <dbReference type="ARBA" id="ARBA00048247"/>
    </source>
</evidence>
<evidence type="ECO:0000313" key="18">
    <source>
        <dbReference type="EMBL" id="MBN1571843.1"/>
    </source>
</evidence>
<keyword evidence="11" id="KW-0133">Cell shape</keyword>
<comment type="catalytic activity">
    <reaction evidence="16">
        <text>N-acetyl-alpha-D-glucosamine 1-phosphate + UTP + H(+) = UDP-N-acetyl-alpha-D-glucosamine + diphosphate</text>
        <dbReference type="Rhea" id="RHEA:13509"/>
        <dbReference type="ChEBI" id="CHEBI:15378"/>
        <dbReference type="ChEBI" id="CHEBI:33019"/>
        <dbReference type="ChEBI" id="CHEBI:46398"/>
        <dbReference type="ChEBI" id="CHEBI:57705"/>
        <dbReference type="ChEBI" id="CHEBI:57776"/>
        <dbReference type="EC" id="2.7.7.23"/>
    </reaction>
</comment>
<keyword evidence="12" id="KW-0573">Peptidoglycan synthesis</keyword>
<dbReference type="InterPro" id="IPR038009">
    <property type="entry name" value="GlmU_C_LbH"/>
</dbReference>
<evidence type="ECO:0000256" key="9">
    <source>
        <dbReference type="ARBA" id="ARBA00022737"/>
    </source>
</evidence>
<dbReference type="PANTHER" id="PTHR43584:SF3">
    <property type="entry name" value="BIFUNCTIONAL PROTEIN GLMU"/>
    <property type="match status" value="1"/>
</dbReference>
<organism evidence="18 19">
    <name type="scientific">Candidatus Zymogenus saltonus</name>
    <dbReference type="NCBI Taxonomy" id="2844893"/>
    <lineage>
        <taxon>Bacteria</taxon>
        <taxon>Deltaproteobacteria</taxon>
        <taxon>Candidatus Zymogenia</taxon>
        <taxon>Candidatus Zymogeniales</taxon>
        <taxon>Candidatus Zymogenaceae</taxon>
        <taxon>Candidatus Zymogenus</taxon>
    </lineage>
</organism>
<reference evidence="18" key="2">
    <citation type="submission" date="2021-01" db="EMBL/GenBank/DDBJ databases">
        <authorList>
            <person name="Hahn C.R."/>
            <person name="Youssef N.H."/>
            <person name="Elshahed M."/>
        </authorList>
    </citation>
    <scope>NUCLEOTIDE SEQUENCE</scope>
    <source>
        <strain evidence="18">Zod_Metabat.24</strain>
    </source>
</reference>
<comment type="cofactor">
    <cofactor evidence="1">
        <name>Mg(2+)</name>
        <dbReference type="ChEBI" id="CHEBI:18420"/>
    </cofactor>
</comment>
<comment type="subcellular location">
    <subcellularLocation>
        <location evidence="2">Cytoplasm</location>
    </subcellularLocation>
</comment>
<keyword evidence="14" id="KW-0961">Cell wall biogenesis/degradation</keyword>
<proteinExistence type="inferred from homology"/>
<dbReference type="SUPFAM" id="SSF51161">
    <property type="entry name" value="Trimeric LpxA-like enzymes"/>
    <property type="match status" value="1"/>
</dbReference>
<dbReference type="GO" id="GO:0008360">
    <property type="term" value="P:regulation of cell shape"/>
    <property type="evidence" value="ECO:0007669"/>
    <property type="project" value="UniProtKB-KW"/>
</dbReference>
<keyword evidence="6" id="KW-0808">Transferase</keyword>
<evidence type="ECO:0000256" key="3">
    <source>
        <dbReference type="ARBA" id="ARBA00007707"/>
    </source>
</evidence>
<dbReference type="InterPro" id="IPR011004">
    <property type="entry name" value="Trimer_LpxA-like_sf"/>
</dbReference>
<dbReference type="GO" id="GO:0005737">
    <property type="term" value="C:cytoplasm"/>
    <property type="evidence" value="ECO:0007669"/>
    <property type="project" value="UniProtKB-SubCell"/>
</dbReference>
<dbReference type="GO" id="GO:0019134">
    <property type="term" value="F:glucosamine-1-phosphate N-acetyltransferase activity"/>
    <property type="evidence" value="ECO:0007669"/>
    <property type="project" value="UniProtKB-EC"/>
</dbReference>
<dbReference type="GO" id="GO:0046872">
    <property type="term" value="F:metal ion binding"/>
    <property type="evidence" value="ECO:0007669"/>
    <property type="project" value="UniProtKB-KW"/>
</dbReference>
<evidence type="ECO:0000256" key="17">
    <source>
        <dbReference type="ARBA" id="ARBA00049628"/>
    </source>
</evidence>
<dbReference type="Proteomes" id="UP000809273">
    <property type="component" value="Unassembled WGS sequence"/>
</dbReference>
<keyword evidence="9" id="KW-0677">Repeat</keyword>
<comment type="function">
    <text evidence="17">Catalyzes the last two sequential reactions in the de novo biosynthetic pathway for UDP-N-acetylglucosamine (UDP-GlcNAc). The C-terminal domain catalyzes the transfer of acetyl group from acetyl coenzyme A to glucosamine-1-phosphate (GlcN-1-P) to produce N-acetylglucosamine-1-phosphate (GlcNAc-1-P), which is converted into UDP-GlcNAc by the transfer of uridine 5-monophosphate (from uridine 5-triphosphate), a reaction catalyzed by the N-terminal domain.</text>
</comment>